<feature type="region of interest" description="Disordered" evidence="1">
    <location>
        <begin position="800"/>
        <end position="841"/>
    </location>
</feature>
<name>A0AAE7RZY9_9CAUD</name>
<organism evidence="2 3">
    <name type="scientific">uncultured phage cr35_1</name>
    <dbReference type="NCBI Taxonomy" id="2986408"/>
    <lineage>
        <taxon>Viruses</taxon>
        <taxon>Duplodnaviria</taxon>
        <taxon>Heunggongvirae</taxon>
        <taxon>Uroviricota</taxon>
        <taxon>Caudoviricetes</taxon>
        <taxon>Crassvirales</taxon>
        <taxon>Suoliviridae</taxon>
        <taxon>Bearivirinae</taxon>
        <taxon>Afonbuvirus</taxon>
        <taxon>Afonbuvirus coli</taxon>
    </lineage>
</organism>
<sequence length="841" mass="97664">MKNTKSFPAQKLPMSKKTQAWKEACVDYVVGAGDSGFGGNGRSRSDEMQTYYDLYNSIYNEKDLKYVTNPFKQDDGFPAMAQDYNIIKPYVDQLLGEETKRPFNFHPQRTSDIAASELQEKAKEMLMDYIQATIASKLSPEQAARYEQALATGEIQTPEAIAKYLQKDYKDIAETEAYHALQFLKRKLNLTHEFYKGWKDALIGGEEIYYVGVINGDPYVERVNPMYFDYEHSLDLEFIDDAAWCRRKMIMSATEIYDRFYDKMSERQLNELLELIDQRPGAGNNPEIRKTSIDYESIKLHKINSFTDNPFDIDHIVVYHCCWKSFKKIGFVTLLNPETGEAEEFQVDEDYKVTGTEQSVEWDWIIEVWEGYRIGDDMYIGIQPIEYQHISADNPNSQKLPYTGVVYNNTNSKPRSLVSMMKPLQYMYIVVWYRLELALSRDKGKVAVMDITQIPKSMNIDVNKWMHYLSALGVAFINPYDEGWDIPGREGGKPSQFNQLSSWDLTMSNVIAEYIQLMQKIEDMVAKLTGITPQRQGQIAASELVGNTNTAVSMSYHITEPWFWNHNQVKRRVLTMLLNTSKAAWKDSKKYLNYILDDATRAFVQLSDNFFYEDMDIFVDDSTKNQQYIDQLKQLLQPAMQNGASLLDIAEIITLDNMSMIKNRLEEIEQKRMEQMQQQQQAEQQAQQQMAEQQNQLKEEELMLKEAELDLEKYKVDQDRYKAEQDNATKITVAQINSYRGAENMDQDMNGIPDPIEIGKQALEQQKINSDIATKQLELNNKRREIEQKREAENKKIQLEKDRMKHETELQRMSDKAAMDREKLKAKTALRNKVVGESKSK</sequence>
<evidence type="ECO:0000256" key="1">
    <source>
        <dbReference type="SAM" id="MobiDB-lite"/>
    </source>
</evidence>
<feature type="region of interest" description="Disordered" evidence="1">
    <location>
        <begin position="672"/>
        <end position="694"/>
    </location>
</feature>
<accession>A0AAE7RZY9</accession>
<gene>
    <name evidence="2" type="primary">gp_77158</name>
</gene>
<protein>
    <submittedName>
        <fullName evidence="2">Phage portal protein</fullName>
    </submittedName>
</protein>
<evidence type="ECO:0000313" key="3">
    <source>
        <dbReference type="Proteomes" id="UP000828011"/>
    </source>
</evidence>
<keyword evidence="3" id="KW-1185">Reference proteome</keyword>
<dbReference type="Pfam" id="PF16510">
    <property type="entry name" value="P22_portal"/>
    <property type="match status" value="1"/>
</dbReference>
<dbReference type="InterPro" id="IPR032427">
    <property type="entry name" value="P22_portal"/>
</dbReference>
<dbReference type="EMBL" id="MZ130499">
    <property type="protein sequence ID" value="QWM91334.2"/>
    <property type="molecule type" value="Genomic_DNA"/>
</dbReference>
<reference evidence="2 3" key="1">
    <citation type="submission" date="2021-04" db="EMBL/GenBank/DDBJ databases">
        <authorList>
            <person name="Shkoporov A.N."/>
            <person name="Stockdale S.R."/>
            <person name="Guerin E."/>
            <person name="Ross R.P."/>
            <person name="Hill C."/>
        </authorList>
    </citation>
    <scope>NUCLEOTIDE SEQUENCE [LARGE SCALE GENOMIC DNA]</scope>
    <source>
        <strain evidence="3">cr35_1</strain>
    </source>
</reference>
<feature type="compositionally biased region" description="Basic and acidic residues" evidence="1">
    <location>
        <begin position="800"/>
        <end position="825"/>
    </location>
</feature>
<proteinExistence type="predicted"/>
<dbReference type="Proteomes" id="UP000828011">
    <property type="component" value="Segment"/>
</dbReference>
<evidence type="ECO:0000313" key="2">
    <source>
        <dbReference type="EMBL" id="QWM91334.2"/>
    </source>
</evidence>
<feature type="compositionally biased region" description="Low complexity" evidence="1">
    <location>
        <begin position="675"/>
        <end position="694"/>
    </location>
</feature>